<dbReference type="AlphaFoldDB" id="A0A8V0X134"/>
<protein>
    <recommendedName>
        <fullName evidence="1">NIDO domain-containing protein</fullName>
    </recommendedName>
</protein>
<dbReference type="Ensembl" id="ENSGALT00010001880.1">
    <property type="protein sequence ID" value="ENSGALP00010001037.1"/>
    <property type="gene ID" value="ENSGALG00010000853.1"/>
</dbReference>
<keyword evidence="4" id="KW-1267">Proteomics identification</keyword>
<feature type="domain" description="NIDO" evidence="1">
    <location>
        <begin position="271"/>
        <end position="423"/>
    </location>
</feature>
<dbReference type="InterPro" id="IPR051495">
    <property type="entry name" value="Epithelial_Barrier/Signaling"/>
</dbReference>
<reference evidence="2" key="1">
    <citation type="submission" date="2025-08" db="UniProtKB">
        <authorList>
            <consortium name="Ensembl"/>
        </authorList>
    </citation>
    <scope>IDENTIFICATION</scope>
    <source>
        <strain evidence="2">broiler</strain>
    </source>
</reference>
<dbReference type="Proteomes" id="UP000000539">
    <property type="component" value="Unassembled WGS sequence"/>
</dbReference>
<evidence type="ECO:0007829" key="4">
    <source>
        <dbReference type="PeptideAtlas" id="A0A8V0X134"/>
    </source>
</evidence>
<accession>A0A8V0X134</accession>
<dbReference type="SMART" id="SM00539">
    <property type="entry name" value="NIDO"/>
    <property type="match status" value="1"/>
</dbReference>
<dbReference type="InterPro" id="IPR003886">
    <property type="entry name" value="NIDO_dom"/>
</dbReference>
<dbReference type="PROSITE" id="PS51220">
    <property type="entry name" value="NIDO"/>
    <property type="match status" value="1"/>
</dbReference>
<sequence length="443" mass="48591">MDADPRATPQWVQTYWAHCNGCRPAWEFIVGSIGSESPPLPLPPPPLNIPPYFSSLFSMLLAHPLSPQPRDPSITNASVLLHVSITDLFFCSLFCFRGGGGGGAQTKPICDSGPPPPPPPSFPLCQNPNWDFCRNPTSPRPQIHPSTELPFGISAPEQCERNRDKTRGRGIGMKSSFVFLLLMSGVVVNIEPTPEAALLYPYGLDKGDSKNPKLDDGTSKRVVLSVPFSFYGKEYETLYVNNNGVISFDTPVKQYTPDPFPLADGRPFVAPYWGDVDNVLGGEIFYRQTTDPALLKLITQHINQYFPSIPFTATWAFVATWDHVAYYDSRSNKGNTFQAALTTNTKTSFVILNYKDIQWTTGVASGGDPKTGLGGTPAHAGFNSGDETNYYNIPGSRTDAIINITTTSNVNVPGRWVFQVNELELIGVPTEVPHAAADKRCWL</sequence>
<keyword evidence="3" id="KW-1185">Reference proteome</keyword>
<proteinExistence type="evidence at protein level"/>
<reference evidence="2" key="2">
    <citation type="submission" date="2025-09" db="UniProtKB">
        <authorList>
            <consortium name="Ensembl"/>
        </authorList>
    </citation>
    <scope>IDENTIFICATION</scope>
    <source>
        <strain evidence="2">broiler</strain>
    </source>
</reference>
<evidence type="ECO:0000313" key="2">
    <source>
        <dbReference type="Ensembl" id="ENSGALP00010001037.1"/>
    </source>
</evidence>
<dbReference type="GlyGen" id="A0A8V0X134">
    <property type="glycosylation" value="2 sites"/>
</dbReference>
<dbReference type="GO" id="GO:0007160">
    <property type="term" value="P:cell-matrix adhesion"/>
    <property type="evidence" value="ECO:0007669"/>
    <property type="project" value="InterPro"/>
</dbReference>
<dbReference type="PANTHER" id="PTHR13802">
    <property type="entry name" value="MUCIN 4-RELATED"/>
    <property type="match status" value="1"/>
</dbReference>
<name>A0A8V0X134_CHICK</name>
<dbReference type="Pfam" id="PF06119">
    <property type="entry name" value="NIDO"/>
    <property type="match status" value="1"/>
</dbReference>
<organism evidence="2 3">
    <name type="scientific">Gallus gallus</name>
    <name type="common">Chicken</name>
    <dbReference type="NCBI Taxonomy" id="9031"/>
    <lineage>
        <taxon>Eukaryota</taxon>
        <taxon>Metazoa</taxon>
        <taxon>Chordata</taxon>
        <taxon>Craniata</taxon>
        <taxon>Vertebrata</taxon>
        <taxon>Euteleostomi</taxon>
        <taxon>Archelosauria</taxon>
        <taxon>Archosauria</taxon>
        <taxon>Dinosauria</taxon>
        <taxon>Saurischia</taxon>
        <taxon>Theropoda</taxon>
        <taxon>Coelurosauria</taxon>
        <taxon>Aves</taxon>
        <taxon>Neognathae</taxon>
        <taxon>Galloanserae</taxon>
        <taxon>Galliformes</taxon>
        <taxon>Phasianidae</taxon>
        <taxon>Phasianinae</taxon>
        <taxon>Gallus</taxon>
    </lineage>
</organism>
<evidence type="ECO:0000313" key="3">
    <source>
        <dbReference type="Proteomes" id="UP000000539"/>
    </source>
</evidence>
<evidence type="ECO:0000259" key="1">
    <source>
        <dbReference type="PROSITE" id="PS51220"/>
    </source>
</evidence>
<dbReference type="PANTHER" id="PTHR13802:SF59">
    <property type="entry name" value="SUSHI DOMAIN-CONTAINING PROTEIN 2"/>
    <property type="match status" value="1"/>
</dbReference>
<dbReference type="GeneTree" id="ENSGT00730000110943"/>